<dbReference type="GO" id="GO:0004795">
    <property type="term" value="F:threonine synthase activity"/>
    <property type="evidence" value="ECO:0007669"/>
    <property type="project" value="UniProtKB-UniRule"/>
</dbReference>
<dbReference type="InterPro" id="IPR026260">
    <property type="entry name" value="Thr_Synthase_bac/arc"/>
</dbReference>
<evidence type="ECO:0000256" key="1">
    <source>
        <dbReference type="ARBA" id="ARBA00001933"/>
    </source>
</evidence>
<dbReference type="PIRSF" id="PIRSF038945">
    <property type="entry name" value="Thr_synthase"/>
    <property type="match status" value="1"/>
</dbReference>
<dbReference type="AlphaFoldDB" id="A0A5M3W069"/>
<feature type="cross-link" description="Isoglutamyl lysine isopeptide (Lys-Gln) (interchain with Q-Cter in protein Pup)" evidence="16">
    <location>
        <position position="147"/>
    </location>
</feature>
<sequence length="355" mass="36929">MARASRAWRGLIEEYRDRLPVSTDTPVVTLLEGGTPLVPAHRVSELVGCEVHLKVEGLNPTGSFKDRGMTMAISKAVEEGAQAVICASTGNTSASAAAYATRAGLTCAVLVPRGKIAMGKLAQALVHGAKLLQVEGSFDDCLEMTKKLAENYPIALVNSVNPYRLQGQKTAAFEIVDALGDAPDVHCIPVGNAGNISAYWMGYQEYAADGIASRRPRMLGFQASGAAPIVNGAPVTHPHTIATAIRIGNPASWRLATAARDESGGDIQAVTDRQIAAAYKLLAQGEGVFVELASAASVAGLLQAHEQGLINPGERIVCTVTGNGLKDPDWAISGAPTPVTIPIDAYAAAAALELA</sequence>
<dbReference type="PANTHER" id="PTHR48078">
    <property type="entry name" value="THREONINE DEHYDRATASE, MITOCHONDRIAL-RELATED"/>
    <property type="match status" value="1"/>
</dbReference>
<organism evidence="18 19">
    <name type="scientific">Acrocarpospora corrugata</name>
    <dbReference type="NCBI Taxonomy" id="35763"/>
    <lineage>
        <taxon>Bacteria</taxon>
        <taxon>Bacillati</taxon>
        <taxon>Actinomycetota</taxon>
        <taxon>Actinomycetes</taxon>
        <taxon>Streptosporangiales</taxon>
        <taxon>Streptosporangiaceae</taxon>
        <taxon>Acrocarpospora</taxon>
    </lineage>
</organism>
<dbReference type="UniPathway" id="UPA00050">
    <property type="reaction ID" value="UER00065"/>
</dbReference>
<keyword evidence="9 13" id="KW-0663">Pyridoxal phosphate</keyword>
<evidence type="ECO:0000256" key="16">
    <source>
        <dbReference type="PIRSR" id="PIRSR038945-3"/>
    </source>
</evidence>
<dbReference type="InterPro" id="IPR001926">
    <property type="entry name" value="TrpB-like_PALP"/>
</dbReference>
<dbReference type="PANTHER" id="PTHR48078:SF6">
    <property type="entry name" value="L-THREONINE DEHYDRATASE CATABOLIC TDCB"/>
    <property type="match status" value="1"/>
</dbReference>
<comment type="similarity">
    <text evidence="4 13">Belongs to the threonine synthase family.</text>
</comment>
<evidence type="ECO:0000256" key="12">
    <source>
        <dbReference type="NCBIfam" id="TIGR00260"/>
    </source>
</evidence>
<dbReference type="GO" id="GO:0030170">
    <property type="term" value="F:pyridoxal phosphate binding"/>
    <property type="evidence" value="ECO:0007669"/>
    <property type="project" value="InterPro"/>
</dbReference>
<feature type="modified residue" description="N6-(pyridoxal phosphate)lysine" evidence="15">
    <location>
        <position position="65"/>
    </location>
</feature>
<dbReference type="RefSeq" id="WP_155338749.1">
    <property type="nucleotide sequence ID" value="NZ_BAAABN010000077.1"/>
</dbReference>
<evidence type="ECO:0000256" key="10">
    <source>
        <dbReference type="ARBA" id="ARBA00023239"/>
    </source>
</evidence>
<feature type="domain" description="Tryptophan synthase beta chain-like PALP" evidence="17">
    <location>
        <begin position="28"/>
        <end position="322"/>
    </location>
</feature>
<accession>A0A5M3W069</accession>
<comment type="caution">
    <text evidence="18">The sequence shown here is derived from an EMBL/GenBank/DDBJ whole genome shotgun (WGS) entry which is preliminary data.</text>
</comment>
<dbReference type="Pfam" id="PF00291">
    <property type="entry name" value="PALP"/>
    <property type="match status" value="1"/>
</dbReference>
<dbReference type="GO" id="GO:0006565">
    <property type="term" value="P:L-serine catabolic process"/>
    <property type="evidence" value="ECO:0007669"/>
    <property type="project" value="TreeGrafter"/>
</dbReference>
<evidence type="ECO:0000256" key="11">
    <source>
        <dbReference type="ARBA" id="ARBA00049144"/>
    </source>
</evidence>
<dbReference type="OrthoDB" id="9778118at2"/>
<dbReference type="GO" id="GO:0004794">
    <property type="term" value="F:threonine deaminase activity"/>
    <property type="evidence" value="ECO:0007669"/>
    <property type="project" value="TreeGrafter"/>
</dbReference>
<evidence type="ECO:0000256" key="3">
    <source>
        <dbReference type="ARBA" id="ARBA00004979"/>
    </source>
</evidence>
<evidence type="ECO:0000256" key="5">
    <source>
        <dbReference type="ARBA" id="ARBA00013028"/>
    </source>
</evidence>
<keyword evidence="8 13" id="KW-0791">Threonine biosynthesis</keyword>
<dbReference type="EC" id="4.2.3.1" evidence="5 12"/>
<dbReference type="SUPFAM" id="SSF53686">
    <property type="entry name" value="Tryptophan synthase beta subunit-like PLP-dependent enzymes"/>
    <property type="match status" value="1"/>
</dbReference>
<name>A0A5M3W069_9ACTN</name>
<dbReference type="CDD" id="cd01563">
    <property type="entry name" value="Thr-synth_1"/>
    <property type="match status" value="1"/>
</dbReference>
<evidence type="ECO:0000256" key="4">
    <source>
        <dbReference type="ARBA" id="ARBA00005517"/>
    </source>
</evidence>
<gene>
    <name evidence="18" type="ORF">Acor_45930</name>
</gene>
<evidence type="ECO:0000313" key="18">
    <source>
        <dbReference type="EMBL" id="GES02527.1"/>
    </source>
</evidence>
<comment type="pathway">
    <text evidence="3 13">Amino-acid biosynthesis; L-threonine biosynthesis; L-threonine from L-aspartate: step 5/5.</text>
</comment>
<keyword evidence="19" id="KW-1185">Reference proteome</keyword>
<dbReference type="GO" id="GO:0009097">
    <property type="term" value="P:isoleucine biosynthetic process"/>
    <property type="evidence" value="ECO:0007669"/>
    <property type="project" value="TreeGrafter"/>
</dbReference>
<evidence type="ECO:0000256" key="8">
    <source>
        <dbReference type="ARBA" id="ARBA00022697"/>
    </source>
</evidence>
<dbReference type="GO" id="GO:0009088">
    <property type="term" value="P:threonine biosynthetic process"/>
    <property type="evidence" value="ECO:0007669"/>
    <property type="project" value="UniProtKB-UniRule"/>
</dbReference>
<dbReference type="GO" id="GO:0006567">
    <property type="term" value="P:L-threonine catabolic process"/>
    <property type="evidence" value="ECO:0007669"/>
    <property type="project" value="TreeGrafter"/>
</dbReference>
<dbReference type="EMBL" id="BLAD01000059">
    <property type="protein sequence ID" value="GES02527.1"/>
    <property type="molecule type" value="Genomic_DNA"/>
</dbReference>
<dbReference type="Gene3D" id="3.40.50.1100">
    <property type="match status" value="2"/>
</dbReference>
<comment type="function">
    <text evidence="2 13">Catalyzes the gamma-elimination of phosphate from L-phosphohomoserine and the beta-addition of water to produce L-threonine.</text>
</comment>
<dbReference type="InterPro" id="IPR050147">
    <property type="entry name" value="Ser/Thr_Dehydratase"/>
</dbReference>
<evidence type="ECO:0000256" key="2">
    <source>
        <dbReference type="ARBA" id="ARBA00003648"/>
    </source>
</evidence>
<evidence type="ECO:0000256" key="15">
    <source>
        <dbReference type="PIRSR" id="PIRSR038945-2"/>
    </source>
</evidence>
<keyword evidence="10 13" id="KW-0456">Lyase</keyword>
<dbReference type="InterPro" id="IPR004450">
    <property type="entry name" value="Thr_synthase-like"/>
</dbReference>
<evidence type="ECO:0000256" key="7">
    <source>
        <dbReference type="ARBA" id="ARBA00022605"/>
    </source>
</evidence>
<feature type="binding site" evidence="14">
    <location>
        <position position="91"/>
    </location>
    <ligand>
        <name>pyridoxal 5'-phosphate</name>
        <dbReference type="ChEBI" id="CHEBI:597326"/>
    </ligand>
</feature>
<dbReference type="NCBIfam" id="TIGR00260">
    <property type="entry name" value="thrC"/>
    <property type="match status" value="1"/>
</dbReference>
<evidence type="ECO:0000259" key="17">
    <source>
        <dbReference type="Pfam" id="PF00291"/>
    </source>
</evidence>
<dbReference type="InterPro" id="IPR036052">
    <property type="entry name" value="TrpB-like_PALP_sf"/>
</dbReference>
<feature type="binding site" evidence="14">
    <location>
        <begin position="191"/>
        <end position="195"/>
    </location>
    <ligand>
        <name>pyridoxal 5'-phosphate</name>
        <dbReference type="ChEBI" id="CHEBI:597326"/>
    </ligand>
</feature>
<comment type="catalytic activity">
    <reaction evidence="11 13">
        <text>O-phospho-L-homoserine + H2O = L-threonine + phosphate</text>
        <dbReference type="Rhea" id="RHEA:10840"/>
        <dbReference type="ChEBI" id="CHEBI:15377"/>
        <dbReference type="ChEBI" id="CHEBI:43474"/>
        <dbReference type="ChEBI" id="CHEBI:57590"/>
        <dbReference type="ChEBI" id="CHEBI:57926"/>
        <dbReference type="EC" id="4.2.3.1"/>
    </reaction>
</comment>
<evidence type="ECO:0000256" key="13">
    <source>
        <dbReference type="PIRNR" id="PIRNR038945"/>
    </source>
</evidence>
<reference evidence="18 19" key="1">
    <citation type="submission" date="2019-10" db="EMBL/GenBank/DDBJ databases">
        <title>Whole genome shotgun sequence of Acrocarpospora corrugata NBRC 13972.</title>
        <authorList>
            <person name="Ichikawa N."/>
            <person name="Kimura A."/>
            <person name="Kitahashi Y."/>
            <person name="Komaki H."/>
            <person name="Oguchi A."/>
        </authorList>
    </citation>
    <scope>NUCLEOTIDE SEQUENCE [LARGE SCALE GENOMIC DNA]</scope>
    <source>
        <strain evidence="18 19">NBRC 13972</strain>
    </source>
</reference>
<evidence type="ECO:0000313" key="19">
    <source>
        <dbReference type="Proteomes" id="UP000334990"/>
    </source>
</evidence>
<comment type="cofactor">
    <cofactor evidence="1 13 14">
        <name>pyridoxal 5'-phosphate</name>
        <dbReference type="ChEBI" id="CHEBI:597326"/>
    </cofactor>
</comment>
<dbReference type="Proteomes" id="UP000334990">
    <property type="component" value="Unassembled WGS sequence"/>
</dbReference>
<dbReference type="InterPro" id="IPR000634">
    <property type="entry name" value="Ser/Thr_deHydtase_PyrdxlP-BS"/>
</dbReference>
<feature type="binding site" evidence="14">
    <location>
        <position position="321"/>
    </location>
    <ligand>
        <name>pyridoxal 5'-phosphate</name>
        <dbReference type="ChEBI" id="CHEBI:597326"/>
    </ligand>
</feature>
<proteinExistence type="inferred from homology"/>
<keyword evidence="7 13" id="KW-0028">Amino-acid biosynthesis</keyword>
<dbReference type="PROSITE" id="PS00165">
    <property type="entry name" value="DEHYDRATASE_SER_THR"/>
    <property type="match status" value="1"/>
</dbReference>
<evidence type="ECO:0000256" key="9">
    <source>
        <dbReference type="ARBA" id="ARBA00022898"/>
    </source>
</evidence>
<dbReference type="GO" id="GO:0003941">
    <property type="term" value="F:L-serine ammonia-lyase activity"/>
    <property type="evidence" value="ECO:0007669"/>
    <property type="project" value="TreeGrafter"/>
</dbReference>
<evidence type="ECO:0000256" key="6">
    <source>
        <dbReference type="ARBA" id="ARBA00018679"/>
    </source>
</evidence>
<dbReference type="FunFam" id="3.40.50.1100:FF:000014">
    <property type="entry name" value="Threonine synthase"/>
    <property type="match status" value="1"/>
</dbReference>
<protein>
    <recommendedName>
        <fullName evidence="6 12">Threonine synthase</fullName>
        <ecNumber evidence="5 12">4.2.3.1</ecNumber>
    </recommendedName>
</protein>
<evidence type="ECO:0000256" key="14">
    <source>
        <dbReference type="PIRSR" id="PIRSR038945-1"/>
    </source>
</evidence>